<name>A0A172Q987_9STRE</name>
<keyword evidence="10" id="KW-0175">Coiled coil</keyword>
<evidence type="ECO:0000256" key="7">
    <source>
        <dbReference type="ARBA" id="ARBA00023026"/>
    </source>
</evidence>
<evidence type="ECO:0000256" key="12">
    <source>
        <dbReference type="SAM" id="SignalP"/>
    </source>
</evidence>
<dbReference type="NCBIfam" id="TIGR03929">
    <property type="entry name" value="T7_esaA_Nterm"/>
    <property type="match status" value="1"/>
</dbReference>
<keyword evidence="5 11" id="KW-0812">Transmembrane</keyword>
<feature type="transmembrane region" description="Helical" evidence="11">
    <location>
        <begin position="828"/>
        <end position="848"/>
    </location>
</feature>
<keyword evidence="7" id="KW-0843">Virulence</keyword>
<evidence type="ECO:0000256" key="8">
    <source>
        <dbReference type="ARBA" id="ARBA00023136"/>
    </source>
</evidence>
<dbReference type="RefSeq" id="WP_067064221.1">
    <property type="nucleotide sequence ID" value="NZ_CP014699.1"/>
</dbReference>
<feature type="chain" id="PRO_5039354916" description="Type VII secretion system accessory factor EsaA" evidence="12">
    <location>
        <begin position="29"/>
        <end position="976"/>
    </location>
</feature>
<evidence type="ECO:0000256" key="5">
    <source>
        <dbReference type="ARBA" id="ARBA00022692"/>
    </source>
</evidence>
<feature type="coiled-coil region" evidence="10">
    <location>
        <begin position="599"/>
        <end position="626"/>
    </location>
</feature>
<comment type="subcellular location">
    <subcellularLocation>
        <location evidence="1">Cell membrane</location>
        <topology evidence="1">Multi-pass membrane protein</topology>
    </subcellularLocation>
</comment>
<feature type="transmembrane region" description="Helical" evidence="11">
    <location>
        <begin position="860"/>
        <end position="882"/>
    </location>
</feature>
<sequence length="976" mass="104915">MNKKFITYLLSILAVLALLAAAAGLNMAVWRQNETANQKTSQQSKLNVAIVNEDRAIMSTDGVRYSLGESYIKTIERDDSQNWFVVSRGTADSGLRSGKYQLAVTIPSDFSKKVLDINNVNVDQVNVKYEVNANGNQQLETEAAKLGKDIVADLNSQLVDMYMASILSNLYTAQLNIQAITEEQSSNVGVYRANLLGAATALQNGFPILVSSSGSSLTANEALVQTLRSSAELFGNLDTSQQSFNGNLNSLVEQRAQDQISYGEFVTALMEMNREVLSGQITTLLTALQKAQGDLSSQIQAASDALPANGGAVAAPASGVSVTSLDEAIASLKEALATEQTNISSAKNDISSFVESYLKTTYQKDTADLTLFDLLKPAGMTGQLTSAIDNLPAADSTGINDLISDMTVLDGDAADSVHAFNIGQAAVYNSTPTGNAALRQELTDAKKDLEDRKNDYETVSVSQTSSLSAKVSIVVPSHITLNSWSLNGENKGTATQDVDVDLSDSGNSFSFDYTYNDNIPSDTSESIQIVINGISVASLATEEEAYRKAEAAYARKVEEINGEYDKVNTLMAVFGQNAKDLMANLLADAIDANLSGISDSGLQQKIKDLERQRDSLATQIAEVQKTNETVTTNISDQLQALSDLQNQVNNVSTLQSSASEKLSASDSSLTSLSSELQSLLSATANAKSSSEANVTQADQVNSVFASFNQSVESAQNDSQKLSKDAEDLMAAFNEELEESGDFVEAFVKVLNNAYSDGVANDVLLKFLSNPVGESSSSVKASVNVYRPFTWILLLEVVTFFMAYLFANYNVIKKAKDKFTTDRLAHTDILNVGILSLLAAAIGILLGVLSGRQLGVSAELLPSWVLLVTLFSFLLTQGQYFLLKNLKAVGMGLILFMMMSFVYLSNAIGTTVGLNRILTLLKRFNPLSLLEGYLSAYFDSSAAGLAVFLLLIAAVLALTAVNVFFSWSFNLRKWSKA</sequence>
<evidence type="ECO:0000256" key="6">
    <source>
        <dbReference type="ARBA" id="ARBA00022989"/>
    </source>
</evidence>
<comment type="similarity">
    <text evidence="2">Belongs to the EsaA family.</text>
</comment>
<dbReference type="InterPro" id="IPR051328">
    <property type="entry name" value="T7SS_ABC-Transporter"/>
</dbReference>
<evidence type="ECO:0000256" key="9">
    <source>
        <dbReference type="ARBA" id="ARBA00046722"/>
    </source>
</evidence>
<dbReference type="GO" id="GO:0005886">
    <property type="term" value="C:plasma membrane"/>
    <property type="evidence" value="ECO:0007669"/>
    <property type="project" value="UniProtKB-SubCell"/>
</dbReference>
<dbReference type="STRING" id="1811193.A0O21_08395"/>
<dbReference type="KEGG" id="spat:A0O21_08395"/>
<comment type="subunit">
    <text evidence="9">Homodimer. Interacts with EssB.</text>
</comment>
<gene>
    <name evidence="13" type="ORF">A0O21_08395</name>
</gene>
<keyword evidence="6 11" id="KW-1133">Transmembrane helix</keyword>
<feature type="transmembrane region" description="Helical" evidence="11">
    <location>
        <begin position="940"/>
        <end position="964"/>
    </location>
</feature>
<reference evidence="14" key="2">
    <citation type="submission" date="2016-03" db="EMBL/GenBank/DDBJ databases">
        <title>Streptococcus antelopensis sp. nov., isolated from the feces of the Tibetan antelope (Pantholops hodgsonii) in Hoh Xil National Nature Reserve, Qinghai, China.</title>
        <authorList>
            <person name="Bai X."/>
        </authorList>
    </citation>
    <scope>NUCLEOTIDE SEQUENCE [LARGE SCALE GENOMIC DNA]</scope>
    <source>
        <strain evidence="14">TA 26</strain>
    </source>
</reference>
<protein>
    <recommendedName>
        <fullName evidence="3">Type VII secretion system accessory factor EsaA</fullName>
    </recommendedName>
</protein>
<dbReference type="OrthoDB" id="4974788at2"/>
<feature type="transmembrane region" description="Helical" evidence="11">
    <location>
        <begin position="788"/>
        <end position="808"/>
    </location>
</feature>
<evidence type="ECO:0000313" key="13">
    <source>
        <dbReference type="EMBL" id="AND80020.1"/>
    </source>
</evidence>
<dbReference type="EMBL" id="CP014699">
    <property type="protein sequence ID" value="AND80020.1"/>
    <property type="molecule type" value="Genomic_DNA"/>
</dbReference>
<keyword evidence="12" id="KW-0732">Signal</keyword>
<keyword evidence="4" id="KW-1003">Cell membrane</keyword>
<organism evidence="13 14">
    <name type="scientific">Streptococcus pantholopis</name>
    <dbReference type="NCBI Taxonomy" id="1811193"/>
    <lineage>
        <taxon>Bacteria</taxon>
        <taxon>Bacillati</taxon>
        <taxon>Bacillota</taxon>
        <taxon>Bacilli</taxon>
        <taxon>Lactobacillales</taxon>
        <taxon>Streptococcaceae</taxon>
        <taxon>Streptococcus</taxon>
    </lineage>
</organism>
<dbReference type="PANTHER" id="PTHR43077:SF10">
    <property type="entry name" value="TRANSPORT PERMEASE PROTEIN"/>
    <property type="match status" value="1"/>
</dbReference>
<keyword evidence="8 11" id="KW-0472">Membrane</keyword>
<accession>A0A172Q987</accession>
<feature type="signal peptide" evidence="12">
    <location>
        <begin position="1"/>
        <end position="28"/>
    </location>
</feature>
<evidence type="ECO:0000256" key="4">
    <source>
        <dbReference type="ARBA" id="ARBA00022475"/>
    </source>
</evidence>
<dbReference type="Gene3D" id="3.40.1710.10">
    <property type="entry name" value="abc type-2 transporter like domain"/>
    <property type="match status" value="1"/>
</dbReference>
<dbReference type="InterPro" id="IPR023838">
    <property type="entry name" value="T7SS_EsaA"/>
</dbReference>
<evidence type="ECO:0000256" key="1">
    <source>
        <dbReference type="ARBA" id="ARBA00004651"/>
    </source>
</evidence>
<evidence type="ECO:0000256" key="11">
    <source>
        <dbReference type="SAM" id="Phobius"/>
    </source>
</evidence>
<proteinExistence type="inferred from homology"/>
<dbReference type="Proteomes" id="UP000077317">
    <property type="component" value="Chromosome"/>
</dbReference>
<keyword evidence="14" id="KW-1185">Reference proteome</keyword>
<evidence type="ECO:0000256" key="10">
    <source>
        <dbReference type="SAM" id="Coils"/>
    </source>
</evidence>
<evidence type="ECO:0000313" key="14">
    <source>
        <dbReference type="Proteomes" id="UP000077317"/>
    </source>
</evidence>
<evidence type="ECO:0000256" key="2">
    <source>
        <dbReference type="ARBA" id="ARBA00008338"/>
    </source>
</evidence>
<reference evidence="13 14" key="1">
    <citation type="journal article" date="2016" name="Int. J. Syst. Evol. Microbiol.">
        <title>Streptococcuspantholopis sp. nov., isolated from faeces of the Tibetan antelope (Pantholops hodgsonii).</title>
        <authorList>
            <person name="Bai X."/>
            <person name="Xiong Y."/>
            <person name="Lu S."/>
            <person name="Jin D."/>
            <person name="Lai X."/>
            <person name="Yang J."/>
            <person name="Niu L."/>
            <person name="Hu S."/>
            <person name="Meng X."/>
            <person name="Pu J."/>
            <person name="Ye C."/>
            <person name="Xu J."/>
        </authorList>
    </citation>
    <scope>NUCLEOTIDE SEQUENCE [LARGE SCALE GENOMIC DNA]</scope>
    <source>
        <strain evidence="13 14">TA 26</strain>
    </source>
</reference>
<evidence type="ECO:0000256" key="3">
    <source>
        <dbReference type="ARBA" id="ARBA00020819"/>
    </source>
</evidence>
<dbReference type="PANTHER" id="PTHR43077">
    <property type="entry name" value="TRANSPORT PERMEASE YVFS-RELATED"/>
    <property type="match status" value="1"/>
</dbReference>
<feature type="transmembrane region" description="Helical" evidence="11">
    <location>
        <begin position="894"/>
        <end position="920"/>
    </location>
</feature>
<dbReference type="AlphaFoldDB" id="A0A172Q987"/>